<protein>
    <submittedName>
        <fullName evidence="1">Uncharacterized protein</fullName>
    </submittedName>
</protein>
<dbReference type="RefSeq" id="WP_268988146.1">
    <property type="nucleotide sequence ID" value="NZ_CAWLZI010000226.1"/>
</dbReference>
<dbReference type="Proteomes" id="UP000028500">
    <property type="component" value="Unassembled WGS sequence"/>
</dbReference>
<dbReference type="EMBL" id="CBSY010000160">
    <property type="protein sequence ID" value="CDH20068.1"/>
    <property type="molecule type" value="Genomic_DNA"/>
</dbReference>
<proteinExistence type="predicted"/>
<name>A0A077PFY2_XENBV</name>
<keyword evidence="2" id="KW-1185">Reference proteome</keyword>
<comment type="caution">
    <text evidence="1">The sequence shown here is derived from an EMBL/GenBank/DDBJ whole genome shotgun (WGS) entry which is preliminary data.</text>
</comment>
<dbReference type="AlphaFoldDB" id="A0A077PFY2"/>
<reference evidence="1" key="1">
    <citation type="submission" date="2013-07" db="EMBL/GenBank/DDBJ databases">
        <title>Sub-species coevolution in mutualistic symbiosis.</title>
        <authorList>
            <person name="Murfin K."/>
            <person name="Klassen J."/>
            <person name="Lee M."/>
            <person name="Forst S."/>
            <person name="Stock P."/>
            <person name="Goodrich-Blair H."/>
        </authorList>
    </citation>
    <scope>NUCLEOTIDE SEQUENCE [LARGE SCALE GENOMIC DNA]</scope>
    <source>
        <strain evidence="1">Kraussei Quebec</strain>
    </source>
</reference>
<organism evidence="1 2">
    <name type="scientific">Xenorhabdus bovienii str. kraussei Quebec</name>
    <dbReference type="NCBI Taxonomy" id="1398203"/>
    <lineage>
        <taxon>Bacteria</taxon>
        <taxon>Pseudomonadati</taxon>
        <taxon>Pseudomonadota</taxon>
        <taxon>Gammaproteobacteria</taxon>
        <taxon>Enterobacterales</taxon>
        <taxon>Morganellaceae</taxon>
        <taxon>Xenorhabdus</taxon>
    </lineage>
</organism>
<gene>
    <name evidence="1" type="ORF">XBKQ1_2420018</name>
</gene>
<dbReference type="HOGENOM" id="CLU_213455_0_0_6"/>
<evidence type="ECO:0000313" key="1">
    <source>
        <dbReference type="EMBL" id="CDH20068.1"/>
    </source>
</evidence>
<evidence type="ECO:0000313" key="2">
    <source>
        <dbReference type="Proteomes" id="UP000028500"/>
    </source>
</evidence>
<accession>A0A077PFY2</accession>
<sequence>MAKSQYAIPDSFVTKYKKSKPSELTGKAYIQVISLENTPKPLG</sequence>